<dbReference type="SMART" id="SM00509">
    <property type="entry name" value="TFS2N"/>
    <property type="match status" value="1"/>
</dbReference>
<organism evidence="13 14">
    <name type="scientific">Umbelopsis vinacea</name>
    <dbReference type="NCBI Taxonomy" id="44442"/>
    <lineage>
        <taxon>Eukaryota</taxon>
        <taxon>Fungi</taxon>
        <taxon>Fungi incertae sedis</taxon>
        <taxon>Mucoromycota</taxon>
        <taxon>Mucoromycotina</taxon>
        <taxon>Umbelopsidomycetes</taxon>
        <taxon>Umbelopsidales</taxon>
        <taxon>Umbelopsidaceae</taxon>
        <taxon>Umbelopsis</taxon>
    </lineage>
</organism>
<dbReference type="GO" id="GO:0031564">
    <property type="term" value="P:transcription antitermination"/>
    <property type="evidence" value="ECO:0007669"/>
    <property type="project" value="TreeGrafter"/>
</dbReference>
<evidence type="ECO:0000256" key="8">
    <source>
        <dbReference type="RuleBase" id="RU368078"/>
    </source>
</evidence>
<feature type="compositionally biased region" description="Low complexity" evidence="9">
    <location>
        <begin position="98"/>
        <end position="122"/>
    </location>
</feature>
<evidence type="ECO:0000256" key="7">
    <source>
        <dbReference type="PROSITE-ProRule" id="PRU00649"/>
    </source>
</evidence>
<feature type="domain" description="TFIIS N-terminal" evidence="11">
    <location>
        <begin position="1"/>
        <end position="83"/>
    </location>
</feature>
<dbReference type="GO" id="GO:0005634">
    <property type="term" value="C:nucleus"/>
    <property type="evidence" value="ECO:0007669"/>
    <property type="project" value="UniProtKB-SubCell"/>
</dbReference>
<keyword evidence="3 6" id="KW-0863">Zinc-finger</keyword>
<comment type="function">
    <text evidence="8">Necessary for efficient RNA polymerase II transcription elongation past template-encoded arresting sites.</text>
</comment>
<evidence type="ECO:0000259" key="11">
    <source>
        <dbReference type="PROSITE" id="PS51319"/>
    </source>
</evidence>
<dbReference type="GO" id="GO:0006368">
    <property type="term" value="P:transcription elongation by RNA polymerase II"/>
    <property type="evidence" value="ECO:0007669"/>
    <property type="project" value="InterPro"/>
</dbReference>
<evidence type="ECO:0000256" key="2">
    <source>
        <dbReference type="ARBA" id="ARBA00022723"/>
    </source>
</evidence>
<dbReference type="SMART" id="SM00510">
    <property type="entry name" value="TFS2M"/>
    <property type="match status" value="1"/>
</dbReference>
<dbReference type="InterPro" id="IPR003618">
    <property type="entry name" value="TFIIS_cen_dom"/>
</dbReference>
<dbReference type="GO" id="GO:0031440">
    <property type="term" value="P:regulation of mRNA 3'-end processing"/>
    <property type="evidence" value="ECO:0007669"/>
    <property type="project" value="TreeGrafter"/>
</dbReference>
<feature type="domain" description="TFIIS central" evidence="12">
    <location>
        <begin position="142"/>
        <end position="279"/>
    </location>
</feature>
<dbReference type="GO" id="GO:0000977">
    <property type="term" value="F:RNA polymerase II transcription regulatory region sequence-specific DNA binding"/>
    <property type="evidence" value="ECO:0007669"/>
    <property type="project" value="TreeGrafter"/>
</dbReference>
<proteinExistence type="inferred from homology"/>
<dbReference type="Gene3D" id="1.20.930.10">
    <property type="entry name" value="Conserved domain common to transcription factors TFIIS, elongin A, CRSP70"/>
    <property type="match status" value="1"/>
</dbReference>
<dbReference type="CDD" id="cd13749">
    <property type="entry name" value="Zn-ribbon_TFIIS"/>
    <property type="match status" value="1"/>
</dbReference>
<dbReference type="SUPFAM" id="SSF57783">
    <property type="entry name" value="Zinc beta-ribbon"/>
    <property type="match status" value="1"/>
</dbReference>
<dbReference type="GO" id="GO:0001139">
    <property type="term" value="F:RNA polymerase II complex recruiting activity"/>
    <property type="evidence" value="ECO:0007669"/>
    <property type="project" value="TreeGrafter"/>
</dbReference>
<reference evidence="13" key="1">
    <citation type="submission" date="2020-12" db="EMBL/GenBank/DDBJ databases">
        <title>Metabolic potential, ecology and presence of endohyphal bacteria is reflected in genomic diversity of Mucoromycotina.</title>
        <authorList>
            <person name="Muszewska A."/>
            <person name="Okrasinska A."/>
            <person name="Steczkiewicz K."/>
            <person name="Drgas O."/>
            <person name="Orlowska M."/>
            <person name="Perlinska-Lenart U."/>
            <person name="Aleksandrzak-Piekarczyk T."/>
            <person name="Szatraj K."/>
            <person name="Zielenkiewicz U."/>
            <person name="Pilsyk S."/>
            <person name="Malc E."/>
            <person name="Mieczkowski P."/>
            <person name="Kruszewska J.S."/>
            <person name="Biernat P."/>
            <person name="Pawlowska J."/>
        </authorList>
    </citation>
    <scope>NUCLEOTIDE SEQUENCE</scope>
    <source>
        <strain evidence="13">WA0000051536</strain>
    </source>
</reference>
<gene>
    <name evidence="13" type="ORF">INT44_007394</name>
</gene>
<dbReference type="PROSITE" id="PS51319">
    <property type="entry name" value="TFIIS_N"/>
    <property type="match status" value="1"/>
</dbReference>
<dbReference type="PIRSF" id="PIRSF006704">
    <property type="entry name" value="TF_IIS"/>
    <property type="match status" value="1"/>
</dbReference>
<evidence type="ECO:0000256" key="9">
    <source>
        <dbReference type="SAM" id="MobiDB-lite"/>
    </source>
</evidence>
<evidence type="ECO:0000256" key="3">
    <source>
        <dbReference type="ARBA" id="ARBA00022771"/>
    </source>
</evidence>
<dbReference type="Gene3D" id="2.20.25.10">
    <property type="match status" value="1"/>
</dbReference>
<dbReference type="Pfam" id="PF07500">
    <property type="entry name" value="TFIIS_M"/>
    <property type="match status" value="1"/>
</dbReference>
<comment type="subcellular location">
    <subcellularLocation>
        <location evidence="1 7 8">Nucleus</location>
    </subcellularLocation>
</comment>
<evidence type="ECO:0000259" key="12">
    <source>
        <dbReference type="PROSITE" id="PS51321"/>
    </source>
</evidence>
<dbReference type="PROSITE" id="PS00466">
    <property type="entry name" value="ZF_TFIIS_1"/>
    <property type="match status" value="1"/>
</dbReference>
<dbReference type="InterPro" id="IPR006289">
    <property type="entry name" value="TFSII"/>
</dbReference>
<dbReference type="PROSITE" id="PS51321">
    <property type="entry name" value="TFIIS_CENTRAL"/>
    <property type="match status" value="1"/>
</dbReference>
<dbReference type="Proteomes" id="UP000612746">
    <property type="component" value="Unassembled WGS sequence"/>
</dbReference>
<evidence type="ECO:0000313" key="13">
    <source>
        <dbReference type="EMBL" id="KAG2176730.1"/>
    </source>
</evidence>
<dbReference type="NCBIfam" id="TIGR01385">
    <property type="entry name" value="TFSII"/>
    <property type="match status" value="1"/>
</dbReference>
<protein>
    <recommendedName>
        <fullName evidence="8">Transcription elongation factor</fullName>
    </recommendedName>
</protein>
<dbReference type="InterPro" id="IPR003617">
    <property type="entry name" value="TFIIS/CRSP70_N_sub"/>
</dbReference>
<evidence type="ECO:0000256" key="5">
    <source>
        <dbReference type="ARBA" id="ARBA00023242"/>
    </source>
</evidence>
<sequence length="324" mass="35659">MNKFKISMNNLLTDVCVASHSHSNLQDLMGVMDRLAKVKATQDLLKKTDIGKVLGKLRTHSDVAVSRRAKEIVKKWKDDVMSTPQPKAPAKVDPQPTPKSDSATPSAASSIASSPTTPSDAPVVARTVKGDEMRVKPTGNTPRDKTIEMVYAAIGLGSFAGTMRKSISREKRSMTLTLTCSLLDSDLLMKRAEKIELTLFEEYGGVTDGYKNKVRSLILNLKNKRNPGLRESVVSGELSIKELCTMSIEDMASEEKKAQDRKLAEEALFNARGAGSAQAETDMFMCGKCKGRKTTYFQMQTRSADEPMTTFVTCVLCGNRWKFC</sequence>
<comment type="similarity">
    <text evidence="8">Belongs to the TFS-II family.</text>
</comment>
<keyword evidence="5 7" id="KW-0539">Nucleus</keyword>
<evidence type="ECO:0000259" key="10">
    <source>
        <dbReference type="PROSITE" id="PS51133"/>
    </source>
</evidence>
<dbReference type="InterPro" id="IPR035441">
    <property type="entry name" value="TFIIS/LEDGF_dom_sf"/>
</dbReference>
<name>A0A8H7PN48_9FUNG</name>
<dbReference type="GO" id="GO:0008270">
    <property type="term" value="F:zinc ion binding"/>
    <property type="evidence" value="ECO:0007669"/>
    <property type="project" value="UniProtKB-UniRule"/>
</dbReference>
<dbReference type="InterPro" id="IPR035100">
    <property type="entry name" value="TF_IIS-typ"/>
</dbReference>
<dbReference type="PANTHER" id="PTHR11477:SF0">
    <property type="entry name" value="IP08861P-RELATED"/>
    <property type="match status" value="1"/>
</dbReference>
<dbReference type="FunFam" id="2.20.25.10:FF:000001">
    <property type="entry name" value="Probable Transcription elongation factor S-II"/>
    <property type="match status" value="1"/>
</dbReference>
<accession>A0A8H7PN48</accession>
<dbReference type="InterPro" id="IPR036575">
    <property type="entry name" value="TFIIS_cen_dom_sf"/>
</dbReference>
<evidence type="ECO:0000256" key="4">
    <source>
        <dbReference type="ARBA" id="ARBA00022833"/>
    </source>
</evidence>
<comment type="caution">
    <text evidence="13">The sequence shown here is derived from an EMBL/GenBank/DDBJ whole genome shotgun (WGS) entry which is preliminary data.</text>
</comment>
<keyword evidence="4 8" id="KW-0862">Zinc</keyword>
<feature type="domain" description="TFIIS-type" evidence="10">
    <location>
        <begin position="282"/>
        <end position="322"/>
    </location>
</feature>
<dbReference type="InterPro" id="IPR001222">
    <property type="entry name" value="Znf_TFIIS"/>
</dbReference>
<dbReference type="Pfam" id="PF01096">
    <property type="entry name" value="Zn_ribbon_TFIIS"/>
    <property type="match status" value="1"/>
</dbReference>
<keyword evidence="14" id="KW-1185">Reference proteome</keyword>
<evidence type="ECO:0000313" key="14">
    <source>
        <dbReference type="Proteomes" id="UP000612746"/>
    </source>
</evidence>
<dbReference type="Gene3D" id="1.10.472.30">
    <property type="entry name" value="Transcription elongation factor S-II, central domain"/>
    <property type="match status" value="1"/>
</dbReference>
<keyword evidence="8" id="KW-0805">Transcription regulation</keyword>
<feature type="region of interest" description="Disordered" evidence="9">
    <location>
        <begin position="76"/>
        <end position="142"/>
    </location>
</feature>
<dbReference type="EMBL" id="JAEPRA010000013">
    <property type="protein sequence ID" value="KAG2176730.1"/>
    <property type="molecule type" value="Genomic_DNA"/>
</dbReference>
<evidence type="ECO:0000256" key="1">
    <source>
        <dbReference type="ARBA" id="ARBA00004123"/>
    </source>
</evidence>
<dbReference type="SUPFAM" id="SSF47676">
    <property type="entry name" value="Conserved domain common to transcription factors TFIIS, elongin A, CRSP70"/>
    <property type="match status" value="1"/>
</dbReference>
<dbReference type="AlphaFoldDB" id="A0A8H7PN48"/>
<dbReference type="PANTHER" id="PTHR11477">
    <property type="entry name" value="TRANSCRIPTION FACTOR S-II ZINC FINGER DOMAIN-CONTAINING PROTEIN"/>
    <property type="match status" value="1"/>
</dbReference>
<keyword evidence="2 8" id="KW-0479">Metal-binding</keyword>
<dbReference type="GO" id="GO:0006362">
    <property type="term" value="P:transcription elongation by RNA polymerase I"/>
    <property type="evidence" value="ECO:0007669"/>
    <property type="project" value="TreeGrafter"/>
</dbReference>
<keyword evidence="8" id="KW-0238">DNA-binding</keyword>
<dbReference type="SUPFAM" id="SSF46942">
    <property type="entry name" value="Elongation factor TFIIS domain 2"/>
    <property type="match status" value="1"/>
</dbReference>
<dbReference type="PROSITE" id="PS51133">
    <property type="entry name" value="ZF_TFIIS_2"/>
    <property type="match status" value="1"/>
</dbReference>
<dbReference type="OrthoDB" id="44867at2759"/>
<dbReference type="InterPro" id="IPR017923">
    <property type="entry name" value="TFIIS_N"/>
</dbReference>
<dbReference type="Pfam" id="PF08711">
    <property type="entry name" value="Med26"/>
    <property type="match status" value="1"/>
</dbReference>
<evidence type="ECO:0000256" key="6">
    <source>
        <dbReference type="PROSITE-ProRule" id="PRU00472"/>
    </source>
</evidence>
<dbReference type="SMART" id="SM00440">
    <property type="entry name" value="ZnF_C2C2"/>
    <property type="match status" value="1"/>
</dbReference>
<keyword evidence="8" id="KW-0804">Transcription</keyword>